<comment type="caution">
    <text evidence="8">The sequence shown here is derived from an EMBL/GenBank/DDBJ whole genome shotgun (WGS) entry which is preliminary data.</text>
</comment>
<comment type="similarity">
    <text evidence="2 7">Belongs to the group II decarboxylase family.</text>
</comment>
<keyword evidence="8" id="KW-0032">Aminotransferase</keyword>
<name>A0A6B3SRA2_9BURK</name>
<keyword evidence="9" id="KW-1185">Reference proteome</keyword>
<dbReference type="GO" id="GO:0005737">
    <property type="term" value="C:cytoplasm"/>
    <property type="evidence" value="ECO:0007669"/>
    <property type="project" value="TreeGrafter"/>
</dbReference>
<dbReference type="CDD" id="cd06450">
    <property type="entry name" value="DOPA_deC_like"/>
    <property type="match status" value="1"/>
</dbReference>
<organism evidence="8 9">
    <name type="scientific">Noviherbaspirillum galbum</name>
    <dbReference type="NCBI Taxonomy" id="2709383"/>
    <lineage>
        <taxon>Bacteria</taxon>
        <taxon>Pseudomonadati</taxon>
        <taxon>Pseudomonadota</taxon>
        <taxon>Betaproteobacteria</taxon>
        <taxon>Burkholderiales</taxon>
        <taxon>Oxalobacteraceae</taxon>
        <taxon>Noviherbaspirillum</taxon>
    </lineage>
</organism>
<dbReference type="GO" id="GO:0016831">
    <property type="term" value="F:carboxy-lyase activity"/>
    <property type="evidence" value="ECO:0007669"/>
    <property type="project" value="UniProtKB-KW"/>
</dbReference>
<evidence type="ECO:0000256" key="1">
    <source>
        <dbReference type="ARBA" id="ARBA00001933"/>
    </source>
</evidence>
<proteinExistence type="inferred from homology"/>
<dbReference type="PANTHER" id="PTHR45677">
    <property type="entry name" value="GLUTAMATE DECARBOXYLASE-RELATED"/>
    <property type="match status" value="1"/>
</dbReference>
<dbReference type="Gene3D" id="3.40.640.10">
    <property type="entry name" value="Type I PLP-dependent aspartate aminotransferase-like (Major domain)"/>
    <property type="match status" value="1"/>
</dbReference>
<comment type="cofactor">
    <cofactor evidence="1 6 7">
        <name>pyridoxal 5'-phosphate</name>
        <dbReference type="ChEBI" id="CHEBI:597326"/>
    </cofactor>
</comment>
<evidence type="ECO:0000256" key="7">
    <source>
        <dbReference type="RuleBase" id="RU000382"/>
    </source>
</evidence>
<dbReference type="InterPro" id="IPR002129">
    <property type="entry name" value="PyrdxlP-dep_de-COase"/>
</dbReference>
<dbReference type="RefSeq" id="WP_163961648.1">
    <property type="nucleotide sequence ID" value="NZ_JAAIVB010000021.1"/>
</dbReference>
<keyword evidence="8" id="KW-0808">Transferase</keyword>
<dbReference type="InterPro" id="IPR015422">
    <property type="entry name" value="PyrdxlP-dep_Trfase_small"/>
</dbReference>
<evidence type="ECO:0000256" key="6">
    <source>
        <dbReference type="PIRSR" id="PIRSR602129-50"/>
    </source>
</evidence>
<gene>
    <name evidence="8" type="ORF">G3574_07620</name>
</gene>
<dbReference type="EMBL" id="JAAIVB010000021">
    <property type="protein sequence ID" value="NEX60942.1"/>
    <property type="molecule type" value="Genomic_DNA"/>
</dbReference>
<evidence type="ECO:0000256" key="2">
    <source>
        <dbReference type="ARBA" id="ARBA00009533"/>
    </source>
</evidence>
<evidence type="ECO:0000313" key="9">
    <source>
        <dbReference type="Proteomes" id="UP000482155"/>
    </source>
</evidence>
<dbReference type="GO" id="GO:0030170">
    <property type="term" value="F:pyridoxal phosphate binding"/>
    <property type="evidence" value="ECO:0007669"/>
    <property type="project" value="InterPro"/>
</dbReference>
<dbReference type="Proteomes" id="UP000482155">
    <property type="component" value="Unassembled WGS sequence"/>
</dbReference>
<dbReference type="GO" id="GO:0008483">
    <property type="term" value="F:transaminase activity"/>
    <property type="evidence" value="ECO:0007669"/>
    <property type="project" value="UniProtKB-KW"/>
</dbReference>
<reference evidence="8 9" key="1">
    <citation type="submission" date="2020-02" db="EMBL/GenBank/DDBJ databases">
        <authorList>
            <person name="Kim M.K."/>
        </authorList>
    </citation>
    <scope>NUCLEOTIDE SEQUENCE [LARGE SCALE GENOMIC DNA]</scope>
    <source>
        <strain evidence="8 9">17J57-3</strain>
    </source>
</reference>
<dbReference type="Gene3D" id="1.20.1650.10">
    <property type="entry name" value="PLP-dependent transferases"/>
    <property type="match status" value="1"/>
</dbReference>
<keyword evidence="3" id="KW-0210">Decarboxylase</keyword>
<protein>
    <submittedName>
        <fullName evidence="8">Aspartate aminotransferase family protein</fullName>
    </submittedName>
</protein>
<dbReference type="InterPro" id="IPR015421">
    <property type="entry name" value="PyrdxlP-dep_Trfase_major"/>
</dbReference>
<dbReference type="Gene3D" id="3.90.1150.10">
    <property type="entry name" value="Aspartate Aminotransferase, domain 1"/>
    <property type="match status" value="1"/>
</dbReference>
<dbReference type="InterPro" id="IPR015424">
    <property type="entry name" value="PyrdxlP-dep_Trfase"/>
</dbReference>
<evidence type="ECO:0000313" key="8">
    <source>
        <dbReference type="EMBL" id="NEX60942.1"/>
    </source>
</evidence>
<evidence type="ECO:0000256" key="3">
    <source>
        <dbReference type="ARBA" id="ARBA00022793"/>
    </source>
</evidence>
<dbReference type="GO" id="GO:0019752">
    <property type="term" value="P:carboxylic acid metabolic process"/>
    <property type="evidence" value="ECO:0007669"/>
    <property type="project" value="InterPro"/>
</dbReference>
<dbReference type="PANTHER" id="PTHR45677:SF8">
    <property type="entry name" value="CYSTEINE SULFINIC ACID DECARBOXYLASE"/>
    <property type="match status" value="1"/>
</dbReference>
<dbReference type="Pfam" id="PF00282">
    <property type="entry name" value="Pyridoxal_deC"/>
    <property type="match status" value="1"/>
</dbReference>
<keyword evidence="5 7" id="KW-0456">Lyase</keyword>
<accession>A0A6B3SRA2</accession>
<keyword evidence="4 6" id="KW-0663">Pyridoxal phosphate</keyword>
<evidence type="ECO:0000256" key="4">
    <source>
        <dbReference type="ARBA" id="ARBA00022898"/>
    </source>
</evidence>
<dbReference type="SUPFAM" id="SSF53383">
    <property type="entry name" value="PLP-dependent transferases"/>
    <property type="match status" value="1"/>
</dbReference>
<dbReference type="InterPro" id="IPR021115">
    <property type="entry name" value="Pyridoxal-P_BS"/>
</dbReference>
<sequence>MSQEFLGRDEQSQDAFSRAVEQAASNVIAHFGTLEQCYSGMPPTQTARLFDGIDLCPEQGRALKDVLDWVGANILRNSIAVTHPHTMAHLHCPPLIPAVAAEVMIAASNPSMDSWDQAPAATYLEQEMVKWLLGLFGLGGSGDGVFTSGGTQSNFMGLLLARDVFAREQLGWNIQTKGLPPQASRLRILCSEMAHFSVQKSAAILGLGYDAVVPVPADADRQMDPEALRQTIARLREQELLPFALVGTAGTTDFGSVDPLHALADVAAQEKLWLHVDAAYGGALMLSRKHSRLLSGIERADSVTVDFHKLFFQPISCSALLIKDAADWEVIRYHADYLNPEENENAGVLDLVTKSIQTTRRFDGLKIFVTLQTLGRERFAALVDGVLALAEEGAQLVRNDPDLQLMAPPRMASVVFRYAAQGLDETTLEHINTVARRQLLLDGEALIGMTRVDDHACVKFTLMNPRTRAEDLSRILEAFKRCARSLL</sequence>
<dbReference type="PROSITE" id="PS00392">
    <property type="entry name" value="DDC_GAD_HDC_YDC"/>
    <property type="match status" value="1"/>
</dbReference>
<feature type="modified residue" description="N6-(pyridoxal phosphate)lysine" evidence="6">
    <location>
        <position position="309"/>
    </location>
</feature>
<evidence type="ECO:0000256" key="5">
    <source>
        <dbReference type="ARBA" id="ARBA00023239"/>
    </source>
</evidence>
<dbReference type="AlphaFoldDB" id="A0A6B3SRA2"/>